<proteinExistence type="inferred from homology"/>
<dbReference type="PANTHER" id="PTHR46268:SF6">
    <property type="entry name" value="UNIVERSAL STRESS PROTEIN UP12"/>
    <property type="match status" value="1"/>
</dbReference>
<dbReference type="PANTHER" id="PTHR46268">
    <property type="entry name" value="STRESS RESPONSE PROTEIN NHAX"/>
    <property type="match status" value="1"/>
</dbReference>
<evidence type="ECO:0000313" key="4">
    <source>
        <dbReference type="Proteomes" id="UP001500064"/>
    </source>
</evidence>
<gene>
    <name evidence="3" type="ORF">GCM10009733_109830</name>
</gene>
<organism evidence="3 4">
    <name type="scientific">Nonomuraea maheshkhaliensis</name>
    <dbReference type="NCBI Taxonomy" id="419590"/>
    <lineage>
        <taxon>Bacteria</taxon>
        <taxon>Bacillati</taxon>
        <taxon>Actinomycetota</taxon>
        <taxon>Actinomycetes</taxon>
        <taxon>Streptosporangiales</taxon>
        <taxon>Streptosporangiaceae</taxon>
        <taxon>Nonomuraea</taxon>
    </lineage>
</organism>
<dbReference type="Proteomes" id="UP001500064">
    <property type="component" value="Unassembled WGS sequence"/>
</dbReference>
<dbReference type="PRINTS" id="PR01438">
    <property type="entry name" value="UNVRSLSTRESS"/>
</dbReference>
<reference evidence="3 4" key="1">
    <citation type="journal article" date="2019" name="Int. J. Syst. Evol. Microbiol.">
        <title>The Global Catalogue of Microorganisms (GCM) 10K type strain sequencing project: providing services to taxonomists for standard genome sequencing and annotation.</title>
        <authorList>
            <consortium name="The Broad Institute Genomics Platform"/>
            <consortium name="The Broad Institute Genome Sequencing Center for Infectious Disease"/>
            <person name="Wu L."/>
            <person name="Ma J."/>
        </authorList>
    </citation>
    <scope>NUCLEOTIDE SEQUENCE [LARGE SCALE GENOMIC DNA]</scope>
    <source>
        <strain evidence="3 4">JCM 13929</strain>
    </source>
</reference>
<dbReference type="InterPro" id="IPR006015">
    <property type="entry name" value="Universal_stress_UspA"/>
</dbReference>
<dbReference type="InterPro" id="IPR006016">
    <property type="entry name" value="UspA"/>
</dbReference>
<dbReference type="Gene3D" id="3.40.50.12370">
    <property type="match status" value="1"/>
</dbReference>
<comment type="caution">
    <text evidence="3">The sequence shown here is derived from an EMBL/GenBank/DDBJ whole genome shotgun (WGS) entry which is preliminary data.</text>
</comment>
<feature type="domain" description="UspA" evidence="2">
    <location>
        <begin position="2"/>
        <end position="124"/>
    </location>
</feature>
<dbReference type="EMBL" id="BAAAMU010000224">
    <property type="protein sequence ID" value="GAA1696455.1"/>
    <property type="molecule type" value="Genomic_DNA"/>
</dbReference>
<protein>
    <submittedName>
        <fullName evidence="3">Universal stress protein</fullName>
    </submittedName>
</protein>
<dbReference type="RefSeq" id="WP_346115313.1">
    <property type="nucleotide sequence ID" value="NZ_BAAAMU010000224.1"/>
</dbReference>
<sequence>MERIIVGFDGSQGAAAALGWALGQARLHHADLLVWTVLPEQTAAATENAVVLDDLRRTVRDITHSAAEMRVTRGHPAAELAAACTDTDLLVLGSRGRSPLTGLLLGSVSRGCLHQAPCPVTIVPDRPRPARPYGRVIVALDGSPSSRLAVRLAAEEAALRGAELHAVHAVYWDPLGAELLAPDAGDLVAWGERLLAGELAELQVQARPVVVPGHPAEALTRLGAQADLLVMGRRGRSRLTGILLGSTSDYCAQHALCPVMVAPAT</sequence>
<keyword evidence="4" id="KW-1185">Reference proteome</keyword>
<dbReference type="SUPFAM" id="SSF52402">
    <property type="entry name" value="Adenine nucleotide alpha hydrolases-like"/>
    <property type="match status" value="2"/>
</dbReference>
<feature type="domain" description="UspA" evidence="2">
    <location>
        <begin position="133"/>
        <end position="262"/>
    </location>
</feature>
<dbReference type="CDD" id="cd00293">
    <property type="entry name" value="USP-like"/>
    <property type="match status" value="2"/>
</dbReference>
<evidence type="ECO:0000259" key="2">
    <source>
        <dbReference type="Pfam" id="PF00582"/>
    </source>
</evidence>
<dbReference type="Pfam" id="PF00582">
    <property type="entry name" value="Usp"/>
    <property type="match status" value="2"/>
</dbReference>
<comment type="similarity">
    <text evidence="1">Belongs to the universal stress protein A family.</text>
</comment>
<name>A0ABN2I0D1_9ACTN</name>
<accession>A0ABN2I0D1</accession>
<evidence type="ECO:0000256" key="1">
    <source>
        <dbReference type="ARBA" id="ARBA00008791"/>
    </source>
</evidence>
<evidence type="ECO:0000313" key="3">
    <source>
        <dbReference type="EMBL" id="GAA1696455.1"/>
    </source>
</evidence>